<dbReference type="SMR" id="A2FIL3"/>
<dbReference type="EMBL" id="DS113815">
    <property type="protein sequence ID" value="EAX95262.1"/>
    <property type="molecule type" value="Genomic_DNA"/>
</dbReference>
<dbReference type="VEuPathDB" id="TrichDB:TVAG_149820"/>
<keyword evidence="1" id="KW-0175">Coiled coil</keyword>
<sequence length="235" mass="27567">MTSRTTRLDNTGLYLKKPITRAKTTLYVEPPPQLEYTIQPMTKRRKALLNGKANIDRKKLQELIEDGDPTGFEILERISHSPTEFKNLIALACDELKEYYRLKAEAIEKKTNELKRNEKNVLDNIKIYEDRMEHLQNTRHNLQIAINTGNYRLNDLTEKAKKLTALIESDKRVLQAKQDSDLNSSFQDDTEAKLELRIQLYQKERERLENLCAVKQDYLLELNNKIKELCMKISK</sequence>
<dbReference type="KEGG" id="tva:4753008"/>
<evidence type="ECO:0000313" key="2">
    <source>
        <dbReference type="EMBL" id="EAX95262.1"/>
    </source>
</evidence>
<gene>
    <name evidence="2" type="ORF">TVAG_149820</name>
</gene>
<dbReference type="Proteomes" id="UP000001542">
    <property type="component" value="Unassembled WGS sequence"/>
</dbReference>
<reference evidence="2" key="2">
    <citation type="journal article" date="2007" name="Science">
        <title>Draft genome sequence of the sexually transmitted pathogen Trichomonas vaginalis.</title>
        <authorList>
            <person name="Carlton J.M."/>
            <person name="Hirt R.P."/>
            <person name="Silva J.C."/>
            <person name="Delcher A.L."/>
            <person name="Schatz M."/>
            <person name="Zhao Q."/>
            <person name="Wortman J.R."/>
            <person name="Bidwell S.L."/>
            <person name="Alsmark U.C.M."/>
            <person name="Besteiro S."/>
            <person name="Sicheritz-Ponten T."/>
            <person name="Noel C.J."/>
            <person name="Dacks J.B."/>
            <person name="Foster P.G."/>
            <person name="Simillion C."/>
            <person name="Van de Peer Y."/>
            <person name="Miranda-Saavedra D."/>
            <person name="Barton G.J."/>
            <person name="Westrop G.D."/>
            <person name="Mueller S."/>
            <person name="Dessi D."/>
            <person name="Fiori P.L."/>
            <person name="Ren Q."/>
            <person name="Paulsen I."/>
            <person name="Zhang H."/>
            <person name="Bastida-Corcuera F.D."/>
            <person name="Simoes-Barbosa A."/>
            <person name="Brown M.T."/>
            <person name="Hayes R.D."/>
            <person name="Mukherjee M."/>
            <person name="Okumura C.Y."/>
            <person name="Schneider R."/>
            <person name="Smith A.J."/>
            <person name="Vanacova S."/>
            <person name="Villalvazo M."/>
            <person name="Haas B.J."/>
            <person name="Pertea M."/>
            <person name="Feldblyum T.V."/>
            <person name="Utterback T.R."/>
            <person name="Shu C.L."/>
            <person name="Osoegawa K."/>
            <person name="de Jong P.J."/>
            <person name="Hrdy I."/>
            <person name="Horvathova L."/>
            <person name="Zubacova Z."/>
            <person name="Dolezal P."/>
            <person name="Malik S.B."/>
            <person name="Logsdon J.M. Jr."/>
            <person name="Henze K."/>
            <person name="Gupta A."/>
            <person name="Wang C.C."/>
            <person name="Dunne R.L."/>
            <person name="Upcroft J.A."/>
            <person name="Upcroft P."/>
            <person name="White O."/>
            <person name="Salzberg S.L."/>
            <person name="Tang P."/>
            <person name="Chiu C.-H."/>
            <person name="Lee Y.-S."/>
            <person name="Embley T.M."/>
            <person name="Coombs G.H."/>
            <person name="Mottram J.C."/>
            <person name="Tachezy J."/>
            <person name="Fraser-Liggett C.M."/>
            <person name="Johnson P.J."/>
        </authorList>
    </citation>
    <scope>NUCLEOTIDE SEQUENCE [LARGE SCALE GENOMIC DNA]</scope>
    <source>
        <strain evidence="2">G3</strain>
    </source>
</reference>
<name>A2FIL3_TRIV3</name>
<dbReference type="VEuPathDB" id="TrichDB:TVAGG3_0360480"/>
<organism evidence="2 3">
    <name type="scientific">Trichomonas vaginalis (strain ATCC PRA-98 / G3)</name>
    <dbReference type="NCBI Taxonomy" id="412133"/>
    <lineage>
        <taxon>Eukaryota</taxon>
        <taxon>Metamonada</taxon>
        <taxon>Parabasalia</taxon>
        <taxon>Trichomonadida</taxon>
        <taxon>Trichomonadidae</taxon>
        <taxon>Trichomonas</taxon>
    </lineage>
</organism>
<proteinExistence type="predicted"/>
<evidence type="ECO:0000256" key="1">
    <source>
        <dbReference type="SAM" id="Coils"/>
    </source>
</evidence>
<dbReference type="RefSeq" id="XP_001308192.1">
    <property type="nucleotide sequence ID" value="XM_001308191.1"/>
</dbReference>
<protein>
    <submittedName>
        <fullName evidence="2">Uncharacterized protein</fullName>
    </submittedName>
</protein>
<reference evidence="2" key="1">
    <citation type="submission" date="2006-10" db="EMBL/GenBank/DDBJ databases">
        <authorList>
            <person name="Amadeo P."/>
            <person name="Zhao Q."/>
            <person name="Wortman J."/>
            <person name="Fraser-Liggett C."/>
            <person name="Carlton J."/>
        </authorList>
    </citation>
    <scope>NUCLEOTIDE SEQUENCE</scope>
    <source>
        <strain evidence="2">G3</strain>
    </source>
</reference>
<dbReference type="InParanoid" id="A2FIL3"/>
<accession>A2FIL3</accession>
<dbReference type="AlphaFoldDB" id="A2FIL3"/>
<evidence type="ECO:0000313" key="3">
    <source>
        <dbReference type="Proteomes" id="UP000001542"/>
    </source>
</evidence>
<feature type="coiled-coil region" evidence="1">
    <location>
        <begin position="104"/>
        <end position="211"/>
    </location>
</feature>
<keyword evidence="3" id="KW-1185">Reference proteome</keyword>